<dbReference type="PANTHER" id="PTHR46517:SF1">
    <property type="entry name" value="FRUCTOSE-2,6-BISPHOSPHATASE TIGAR"/>
    <property type="match status" value="1"/>
</dbReference>
<keyword evidence="1" id="KW-0378">Hydrolase</keyword>
<dbReference type="InterPro" id="IPR051695">
    <property type="entry name" value="Phosphoglycerate_Mutase"/>
</dbReference>
<evidence type="ECO:0000256" key="1">
    <source>
        <dbReference type="ARBA" id="ARBA00022801"/>
    </source>
</evidence>
<evidence type="ECO:0000256" key="2">
    <source>
        <dbReference type="PIRSR" id="PIRSR613078-1"/>
    </source>
</evidence>
<dbReference type="SUPFAM" id="SSF53254">
    <property type="entry name" value="Phosphoglycerate mutase-like"/>
    <property type="match status" value="1"/>
</dbReference>
<comment type="caution">
    <text evidence="4">The sequence shown here is derived from an EMBL/GenBank/DDBJ whole genome shotgun (WGS) entry which is preliminary data.</text>
</comment>
<name>A0AAJ0G1M9_9HYPO</name>
<sequence length="275" mass="29920">MHLLLIRHAESVDNVAGVYGGSRDAALTAHGVLQTQRLASSLVELKFEAKHVFSSNLQRAAMTATAVCEAQNQAHHASAPELRFTQLSELREKDFGNWEGVKFAPGPVDRRPVQSGAETSQSMMTRANVFLERHLLPVLSDNVDVNSEHACVVVVSHGIMLGLLTKALVKKLHSPSPDPSLIQLASAGTSWSNTGYLDMVIKELPEQTMSAVASTITPWSRFHSEVSETNCTRHLKGLRKTRGGIGSAAYDAKQKTLEGFFNGRAKKRKADHAST</sequence>
<reference evidence="4" key="1">
    <citation type="submission" date="2023-06" db="EMBL/GenBank/DDBJ databases">
        <title>Conoideocrella luteorostrata (Hypocreales: Clavicipitaceae), a potential biocontrol fungus for elongate hemlock scale in United States Christmas tree production areas.</title>
        <authorList>
            <person name="Barrett H."/>
            <person name="Lovett B."/>
            <person name="Macias A.M."/>
            <person name="Stajich J.E."/>
            <person name="Kasson M.T."/>
        </authorList>
    </citation>
    <scope>NUCLEOTIDE SEQUENCE</scope>
    <source>
        <strain evidence="4">ARSEF 14590</strain>
    </source>
</reference>
<dbReference type="PANTHER" id="PTHR46517">
    <property type="entry name" value="FRUCTOSE-2,6-BISPHOSPHATASE TIGAR"/>
    <property type="match status" value="1"/>
</dbReference>
<organism evidence="4 5">
    <name type="scientific">Conoideocrella luteorostrata</name>
    <dbReference type="NCBI Taxonomy" id="1105319"/>
    <lineage>
        <taxon>Eukaryota</taxon>
        <taxon>Fungi</taxon>
        <taxon>Dikarya</taxon>
        <taxon>Ascomycota</taxon>
        <taxon>Pezizomycotina</taxon>
        <taxon>Sordariomycetes</taxon>
        <taxon>Hypocreomycetidae</taxon>
        <taxon>Hypocreales</taxon>
        <taxon>Clavicipitaceae</taxon>
        <taxon>Conoideocrella</taxon>
    </lineage>
</organism>
<dbReference type="AlphaFoldDB" id="A0AAJ0G1M9"/>
<dbReference type="InterPro" id="IPR029033">
    <property type="entry name" value="His_PPase_superfam"/>
</dbReference>
<evidence type="ECO:0000313" key="5">
    <source>
        <dbReference type="Proteomes" id="UP001251528"/>
    </source>
</evidence>
<dbReference type="SMART" id="SM00855">
    <property type="entry name" value="PGAM"/>
    <property type="match status" value="1"/>
</dbReference>
<dbReference type="Gene3D" id="3.40.50.1240">
    <property type="entry name" value="Phosphoglycerate mutase-like"/>
    <property type="match status" value="1"/>
</dbReference>
<dbReference type="GO" id="GO:0005829">
    <property type="term" value="C:cytosol"/>
    <property type="evidence" value="ECO:0007669"/>
    <property type="project" value="TreeGrafter"/>
</dbReference>
<dbReference type="GO" id="GO:0004331">
    <property type="term" value="F:fructose-2,6-bisphosphate 2-phosphatase activity"/>
    <property type="evidence" value="ECO:0007669"/>
    <property type="project" value="TreeGrafter"/>
</dbReference>
<keyword evidence="5" id="KW-1185">Reference proteome</keyword>
<feature type="binding site" evidence="3">
    <location>
        <position position="59"/>
    </location>
    <ligand>
        <name>substrate</name>
    </ligand>
</feature>
<dbReference type="EMBL" id="JASWJB010000022">
    <property type="protein sequence ID" value="KAK2611984.1"/>
    <property type="molecule type" value="Genomic_DNA"/>
</dbReference>
<dbReference type="Pfam" id="PF00300">
    <property type="entry name" value="His_Phos_1"/>
    <property type="match status" value="1"/>
</dbReference>
<gene>
    <name evidence="4" type="ORF">QQS21_001949</name>
</gene>
<dbReference type="CDD" id="cd07067">
    <property type="entry name" value="HP_PGM_like"/>
    <property type="match status" value="1"/>
</dbReference>
<feature type="binding site" evidence="3">
    <location>
        <begin position="7"/>
        <end position="14"/>
    </location>
    <ligand>
        <name>substrate</name>
    </ligand>
</feature>
<protein>
    <recommendedName>
        <fullName evidence="6">Phosphoglycerate mutase</fullName>
    </recommendedName>
</protein>
<dbReference type="GO" id="GO:0045820">
    <property type="term" value="P:negative regulation of glycolytic process"/>
    <property type="evidence" value="ECO:0007669"/>
    <property type="project" value="TreeGrafter"/>
</dbReference>
<dbReference type="Proteomes" id="UP001251528">
    <property type="component" value="Unassembled WGS sequence"/>
</dbReference>
<dbReference type="InterPro" id="IPR013078">
    <property type="entry name" value="His_Pase_superF_clade-1"/>
</dbReference>
<feature type="active site" description="Tele-phosphohistidine intermediate" evidence="2">
    <location>
        <position position="8"/>
    </location>
</feature>
<evidence type="ECO:0000313" key="4">
    <source>
        <dbReference type="EMBL" id="KAK2611984.1"/>
    </source>
</evidence>
<dbReference type="GO" id="GO:0043456">
    <property type="term" value="P:regulation of pentose-phosphate shunt"/>
    <property type="evidence" value="ECO:0007669"/>
    <property type="project" value="TreeGrafter"/>
</dbReference>
<accession>A0AAJ0G1M9</accession>
<evidence type="ECO:0008006" key="6">
    <source>
        <dbReference type="Google" id="ProtNLM"/>
    </source>
</evidence>
<evidence type="ECO:0000256" key="3">
    <source>
        <dbReference type="PIRSR" id="PIRSR613078-2"/>
    </source>
</evidence>
<feature type="active site" description="Proton donor/acceptor" evidence="2">
    <location>
        <position position="92"/>
    </location>
</feature>
<proteinExistence type="predicted"/>